<dbReference type="InterPro" id="IPR004090">
    <property type="entry name" value="Chemotax_Me-accpt_rcpt"/>
</dbReference>
<dbReference type="AlphaFoldDB" id="A0A918P178"/>
<reference evidence="7" key="1">
    <citation type="journal article" date="2014" name="Int. J. Syst. Evol. Microbiol.">
        <title>Complete genome sequence of Corynebacterium casei LMG S-19264T (=DSM 44701T), isolated from a smear-ripened cheese.</title>
        <authorList>
            <consortium name="US DOE Joint Genome Institute (JGI-PGF)"/>
            <person name="Walter F."/>
            <person name="Albersmeier A."/>
            <person name="Kalinowski J."/>
            <person name="Ruckert C."/>
        </authorList>
    </citation>
    <scope>NUCLEOTIDE SEQUENCE</scope>
    <source>
        <strain evidence="7">KCTC 32182</strain>
    </source>
</reference>
<feature type="domain" description="HAMP" evidence="6">
    <location>
        <begin position="96"/>
        <end position="150"/>
    </location>
</feature>
<dbReference type="GO" id="GO:0004888">
    <property type="term" value="F:transmembrane signaling receptor activity"/>
    <property type="evidence" value="ECO:0007669"/>
    <property type="project" value="InterPro"/>
</dbReference>
<keyword evidence="4" id="KW-0472">Membrane</keyword>
<feature type="transmembrane region" description="Helical" evidence="4">
    <location>
        <begin position="72"/>
        <end position="94"/>
    </location>
</feature>
<comment type="caution">
    <text evidence="7">The sequence shown here is derived from an EMBL/GenBank/DDBJ whole genome shotgun (WGS) entry which is preliminary data.</text>
</comment>
<evidence type="ECO:0000256" key="4">
    <source>
        <dbReference type="SAM" id="Phobius"/>
    </source>
</evidence>
<dbReference type="RefSeq" id="WP_229804562.1">
    <property type="nucleotide sequence ID" value="NZ_BMYX01000005.1"/>
</dbReference>
<comment type="similarity">
    <text evidence="2">Belongs to the methyl-accepting chemotaxis (MCP) protein family.</text>
</comment>
<dbReference type="SUPFAM" id="SSF58104">
    <property type="entry name" value="Methyl-accepting chemotaxis protein (MCP) signaling domain"/>
    <property type="match status" value="1"/>
</dbReference>
<evidence type="ECO:0000259" key="5">
    <source>
        <dbReference type="PROSITE" id="PS50111"/>
    </source>
</evidence>
<dbReference type="PROSITE" id="PS50111">
    <property type="entry name" value="CHEMOTAXIS_TRANSDUC_2"/>
    <property type="match status" value="1"/>
</dbReference>
<dbReference type="Pfam" id="PF00015">
    <property type="entry name" value="MCPsignal"/>
    <property type="match status" value="1"/>
</dbReference>
<keyword evidence="1 3" id="KW-0807">Transducer</keyword>
<dbReference type="GO" id="GO:0006935">
    <property type="term" value="P:chemotaxis"/>
    <property type="evidence" value="ECO:0007669"/>
    <property type="project" value="InterPro"/>
</dbReference>
<dbReference type="InterPro" id="IPR004089">
    <property type="entry name" value="MCPsignal_dom"/>
</dbReference>
<dbReference type="PANTHER" id="PTHR32089">
    <property type="entry name" value="METHYL-ACCEPTING CHEMOTAXIS PROTEIN MCPB"/>
    <property type="match status" value="1"/>
</dbReference>
<gene>
    <name evidence="7" type="ORF">GCM10011289_13280</name>
</gene>
<dbReference type="InterPro" id="IPR003660">
    <property type="entry name" value="HAMP_dom"/>
</dbReference>
<dbReference type="SMART" id="SM00283">
    <property type="entry name" value="MA"/>
    <property type="match status" value="1"/>
</dbReference>
<keyword evidence="4" id="KW-1133">Transmembrane helix</keyword>
<dbReference type="GO" id="GO:0007165">
    <property type="term" value="P:signal transduction"/>
    <property type="evidence" value="ECO:0007669"/>
    <property type="project" value="UniProtKB-KW"/>
</dbReference>
<name>A0A918P178_9NEIS</name>
<keyword evidence="4" id="KW-0812">Transmembrane</keyword>
<evidence type="ECO:0000256" key="1">
    <source>
        <dbReference type="ARBA" id="ARBA00023224"/>
    </source>
</evidence>
<organism evidence="7 8">
    <name type="scientific">Paludibacterium paludis</name>
    <dbReference type="NCBI Taxonomy" id="1225769"/>
    <lineage>
        <taxon>Bacteria</taxon>
        <taxon>Pseudomonadati</taxon>
        <taxon>Pseudomonadota</taxon>
        <taxon>Betaproteobacteria</taxon>
        <taxon>Neisseriales</taxon>
        <taxon>Chromobacteriaceae</taxon>
        <taxon>Paludibacterium</taxon>
    </lineage>
</organism>
<proteinExistence type="inferred from homology"/>
<dbReference type="Pfam" id="PF00672">
    <property type="entry name" value="HAMP"/>
    <property type="match status" value="1"/>
</dbReference>
<dbReference type="SMART" id="SM00304">
    <property type="entry name" value="HAMP"/>
    <property type="match status" value="1"/>
</dbReference>
<protein>
    <submittedName>
        <fullName evidence="7">Methyl-accepting chemotaxis protein</fullName>
    </submittedName>
</protein>
<dbReference type="PANTHER" id="PTHR32089:SF112">
    <property type="entry name" value="LYSOZYME-LIKE PROTEIN-RELATED"/>
    <property type="match status" value="1"/>
</dbReference>
<accession>A0A918P178</accession>
<evidence type="ECO:0000256" key="2">
    <source>
        <dbReference type="ARBA" id="ARBA00029447"/>
    </source>
</evidence>
<dbReference type="GO" id="GO:0016020">
    <property type="term" value="C:membrane"/>
    <property type="evidence" value="ECO:0007669"/>
    <property type="project" value="InterPro"/>
</dbReference>
<dbReference type="PROSITE" id="PS50885">
    <property type="entry name" value="HAMP"/>
    <property type="match status" value="1"/>
</dbReference>
<evidence type="ECO:0000256" key="3">
    <source>
        <dbReference type="PROSITE-ProRule" id="PRU00284"/>
    </source>
</evidence>
<keyword evidence="8" id="KW-1185">Reference proteome</keyword>
<evidence type="ECO:0000259" key="6">
    <source>
        <dbReference type="PROSITE" id="PS50885"/>
    </source>
</evidence>
<feature type="domain" description="Methyl-accepting transducer" evidence="5">
    <location>
        <begin position="155"/>
        <end position="391"/>
    </location>
</feature>
<dbReference type="Proteomes" id="UP000645257">
    <property type="component" value="Unassembled WGS sequence"/>
</dbReference>
<dbReference type="CDD" id="cd11386">
    <property type="entry name" value="MCP_signal"/>
    <property type="match status" value="1"/>
</dbReference>
<dbReference type="EMBL" id="BMYX01000005">
    <property type="protein sequence ID" value="GGY11613.1"/>
    <property type="molecule type" value="Genomic_DNA"/>
</dbReference>
<dbReference type="PRINTS" id="PR00260">
    <property type="entry name" value="CHEMTRNSDUCR"/>
</dbReference>
<dbReference type="CDD" id="cd06225">
    <property type="entry name" value="HAMP"/>
    <property type="match status" value="1"/>
</dbReference>
<evidence type="ECO:0000313" key="7">
    <source>
        <dbReference type="EMBL" id="GGY11613.1"/>
    </source>
</evidence>
<reference evidence="7" key="2">
    <citation type="submission" date="2020-09" db="EMBL/GenBank/DDBJ databases">
        <authorList>
            <person name="Sun Q."/>
            <person name="Kim S."/>
        </authorList>
    </citation>
    <scope>NUCLEOTIDE SEQUENCE</scope>
    <source>
        <strain evidence="7">KCTC 32182</strain>
    </source>
</reference>
<feature type="transmembrane region" description="Helical" evidence="4">
    <location>
        <begin position="24"/>
        <end position="45"/>
    </location>
</feature>
<sequence length="603" mass="67688">MMEWFWKVYYFIEKSFWNSLTKKLCSFLFISLFQLIMVGYIYYVLSDIRSALRGQSLSAAALRQMESQLDSALFWTIGLWVFCLGFIAFMIWYLRYLIVRPLKMIIDIFNEIGAGEGDLSRNIPTVTYDEIRELSLSYNRFLSKMREIISNVRLMTVRIAMDSAKTRKNVVESLSSARMQDECATQVRNASNESTHGIDQVTDQTQQISATTVSNLDMARESYSELKVVAERIYDINLKVGHFNHTVEDLNRRSASIKAIVDLIKDISDQTNLLALNAAIEAARAGEMGRGFAVVADEVRKLAEKVKVATNEISGNIDSMLKLVSETQVETNQITEDTNEAGEVVSRASEHFGKMMGDFEVMADSLTHIASTMESFALSNRSVNQNVSDIHQLSQEVSTRLNQTEAVAGELSGVAEQVQEMVARFVIGEGSFDRMVGAASKAQQELLTMLNRYVAEGVNVFDQRYQPIPGTQPQKYKTAYDDQVESSFQALFDRYAGEIAGCRFCVATDVNGYAPTHMSSASQPQTGNLEEDIARSRDKRIFNDPAGLKSARNTQPFLLHTYSRDTGEVLSEIALPIFIQGRHWGCLRFGFDPTELLKEAGLA</sequence>
<evidence type="ECO:0000313" key="8">
    <source>
        <dbReference type="Proteomes" id="UP000645257"/>
    </source>
</evidence>
<dbReference type="Gene3D" id="1.10.287.950">
    <property type="entry name" value="Methyl-accepting chemotaxis protein"/>
    <property type="match status" value="1"/>
</dbReference>